<dbReference type="SMART" id="SM00248">
    <property type="entry name" value="ANK"/>
    <property type="match status" value="3"/>
</dbReference>
<evidence type="ECO:0000313" key="5">
    <source>
        <dbReference type="Proteomes" id="UP000183487"/>
    </source>
</evidence>
<organism evidence="4 5">
    <name type="scientific">Paraburkholderia fungorum</name>
    <dbReference type="NCBI Taxonomy" id="134537"/>
    <lineage>
        <taxon>Bacteria</taxon>
        <taxon>Pseudomonadati</taxon>
        <taxon>Pseudomonadota</taxon>
        <taxon>Betaproteobacteria</taxon>
        <taxon>Burkholderiales</taxon>
        <taxon>Burkholderiaceae</taxon>
        <taxon>Paraburkholderia</taxon>
    </lineage>
</organism>
<name>A0A1H1HYW6_9BURK</name>
<dbReference type="PANTHER" id="PTHR24201">
    <property type="entry name" value="ANK_REP_REGION DOMAIN-CONTAINING PROTEIN"/>
    <property type="match status" value="1"/>
</dbReference>
<keyword evidence="5" id="KW-1185">Reference proteome</keyword>
<dbReference type="AlphaFoldDB" id="A0A1H1HYW6"/>
<sequence>MCMLIDHPAPLRRLSRFASKEIPLTDHADTPPPSQSPIDPELLAVAQEVFDLARRGDAAMLAAVIEKGVPPNLRNDKGDSLVMLASYHGHVDAVRTLLERGADPDLRNDNGQTPIAGAAFKGFDKVIETLLAHGADVEGASPDGRTALMVAAMFNRTAIMELLIARGANPKARDANGVTPAAAAARMGAADAESRLKELGS</sequence>
<dbReference type="EMBL" id="FNKP01000002">
    <property type="protein sequence ID" value="SDR30655.1"/>
    <property type="molecule type" value="Genomic_DNA"/>
</dbReference>
<dbReference type="SUPFAM" id="SSF48403">
    <property type="entry name" value="Ankyrin repeat"/>
    <property type="match status" value="1"/>
</dbReference>
<dbReference type="Pfam" id="PF12796">
    <property type="entry name" value="Ank_2"/>
    <property type="match status" value="2"/>
</dbReference>
<evidence type="ECO:0000256" key="1">
    <source>
        <dbReference type="ARBA" id="ARBA00022737"/>
    </source>
</evidence>
<proteinExistence type="predicted"/>
<accession>A0A1H1HYW6</accession>
<keyword evidence="2 3" id="KW-0040">ANK repeat</keyword>
<reference evidence="5" key="1">
    <citation type="submission" date="2016-10" db="EMBL/GenBank/DDBJ databases">
        <authorList>
            <person name="Varghese N."/>
        </authorList>
    </citation>
    <scope>NUCLEOTIDE SEQUENCE [LARGE SCALE GENOMIC DNA]</scope>
    <source>
        <strain evidence="5">GAS106B</strain>
    </source>
</reference>
<feature type="repeat" description="ANK" evidence="3">
    <location>
        <begin position="143"/>
        <end position="175"/>
    </location>
</feature>
<dbReference type="InterPro" id="IPR050776">
    <property type="entry name" value="Ank_Repeat/CDKN_Inhibitor"/>
</dbReference>
<dbReference type="PROSITE" id="PS50297">
    <property type="entry name" value="ANK_REP_REGION"/>
    <property type="match status" value="3"/>
</dbReference>
<dbReference type="InterPro" id="IPR036770">
    <property type="entry name" value="Ankyrin_rpt-contain_sf"/>
</dbReference>
<dbReference type="Gene3D" id="1.25.40.20">
    <property type="entry name" value="Ankyrin repeat-containing domain"/>
    <property type="match status" value="1"/>
</dbReference>
<feature type="repeat" description="ANK" evidence="3">
    <location>
        <begin position="110"/>
        <end position="142"/>
    </location>
</feature>
<feature type="repeat" description="ANK" evidence="3">
    <location>
        <begin position="77"/>
        <end position="109"/>
    </location>
</feature>
<dbReference type="InterPro" id="IPR002110">
    <property type="entry name" value="Ankyrin_rpt"/>
</dbReference>
<gene>
    <name evidence="4" type="ORF">SAMN05443245_4452</name>
</gene>
<evidence type="ECO:0000313" key="4">
    <source>
        <dbReference type="EMBL" id="SDR30655.1"/>
    </source>
</evidence>
<dbReference type="PROSITE" id="PS50088">
    <property type="entry name" value="ANK_REPEAT"/>
    <property type="match status" value="3"/>
</dbReference>
<keyword evidence="1" id="KW-0677">Repeat</keyword>
<evidence type="ECO:0000256" key="2">
    <source>
        <dbReference type="ARBA" id="ARBA00023043"/>
    </source>
</evidence>
<dbReference type="Proteomes" id="UP000183487">
    <property type="component" value="Unassembled WGS sequence"/>
</dbReference>
<protein>
    <submittedName>
        <fullName evidence="4">Uncharacterized protein</fullName>
    </submittedName>
</protein>
<evidence type="ECO:0000256" key="3">
    <source>
        <dbReference type="PROSITE-ProRule" id="PRU00023"/>
    </source>
</evidence>